<dbReference type="EMBL" id="CP018835">
    <property type="protein sequence ID" value="ASA54276.1"/>
    <property type="molecule type" value="Genomic_DNA"/>
</dbReference>
<name>A0A1Z2SAS3_VIBGA</name>
<proteinExistence type="predicted"/>
<protein>
    <submittedName>
        <fullName evidence="1">Uncharacterized protein</fullName>
    </submittedName>
</protein>
<evidence type="ECO:0000313" key="2">
    <source>
        <dbReference type="Proteomes" id="UP000196708"/>
    </source>
</evidence>
<accession>A0A1Z2SAS3</accession>
<gene>
    <name evidence="1" type="ORF">BSQ33_00080</name>
</gene>
<evidence type="ECO:0000313" key="1">
    <source>
        <dbReference type="EMBL" id="ASA54276.1"/>
    </source>
</evidence>
<organism evidence="1 2">
    <name type="scientific">Vibrio gazogenes</name>
    <dbReference type="NCBI Taxonomy" id="687"/>
    <lineage>
        <taxon>Bacteria</taxon>
        <taxon>Pseudomonadati</taxon>
        <taxon>Pseudomonadota</taxon>
        <taxon>Gammaproteobacteria</taxon>
        <taxon>Vibrionales</taxon>
        <taxon>Vibrionaceae</taxon>
        <taxon>Vibrio</taxon>
    </lineage>
</organism>
<sequence length="135" mass="15624">MVLSLSWGDEMIQPSRVRGVFDYTAFLDVACHKHWTLFEAFFHTERIAHDESSQITRQALAPDERLWKKAVQNLSLGRSDQENLMILSKLAREEGIEALRVMMPYALDAQQLHEIETLGCHATQRAEVDELLIEW</sequence>
<dbReference type="Proteomes" id="UP000196708">
    <property type="component" value="Chromosome 1"/>
</dbReference>
<reference evidence="1 2" key="1">
    <citation type="submission" date="2016-12" db="EMBL/GenBank/DDBJ databases">
        <authorList>
            <person name="Song W.-J."/>
            <person name="Kurnit D.M."/>
        </authorList>
    </citation>
    <scope>NUCLEOTIDE SEQUENCE [LARGE SCALE GENOMIC DNA]</scope>
    <source>
        <strain evidence="1 2">ATCC 43942</strain>
    </source>
</reference>
<dbReference type="KEGG" id="vga:BSQ33_00080"/>
<dbReference type="AlphaFoldDB" id="A0A1Z2SAS3"/>